<dbReference type="RefSeq" id="WP_264285453.1">
    <property type="nucleotide sequence ID" value="NZ_JAOZEV010000001.1"/>
</dbReference>
<dbReference type="InterPro" id="IPR033985">
    <property type="entry name" value="SusD-like_N"/>
</dbReference>
<dbReference type="InterPro" id="IPR011990">
    <property type="entry name" value="TPR-like_helical_dom_sf"/>
</dbReference>
<dbReference type="Pfam" id="PF14322">
    <property type="entry name" value="SusD-like_3"/>
    <property type="match status" value="1"/>
</dbReference>
<gene>
    <name evidence="8" type="ORF">OIU80_02175</name>
</gene>
<dbReference type="EMBL" id="JAOZEV010000001">
    <property type="protein sequence ID" value="MCV9931076.1"/>
    <property type="molecule type" value="Genomic_DNA"/>
</dbReference>
<dbReference type="SUPFAM" id="SSF48452">
    <property type="entry name" value="TPR-like"/>
    <property type="match status" value="1"/>
</dbReference>
<keyword evidence="4" id="KW-0472">Membrane</keyword>
<comment type="similarity">
    <text evidence="2">Belongs to the SusD family.</text>
</comment>
<dbReference type="CDD" id="cd08977">
    <property type="entry name" value="SusD"/>
    <property type="match status" value="1"/>
</dbReference>
<evidence type="ECO:0000313" key="9">
    <source>
        <dbReference type="Proteomes" id="UP001151133"/>
    </source>
</evidence>
<protein>
    <submittedName>
        <fullName evidence="8">RagB/SusD family nutrient uptake outer membrane protein</fullName>
    </submittedName>
</protein>
<name>A0A9X3C0M9_9FLAO</name>
<dbReference type="Gene3D" id="1.25.40.390">
    <property type="match status" value="1"/>
</dbReference>
<reference evidence="8" key="1">
    <citation type="submission" date="2022-10" db="EMBL/GenBank/DDBJ databases">
        <title>Two novel species of Flavobacterium.</title>
        <authorList>
            <person name="Liu Q."/>
            <person name="Xin Y.-H."/>
        </authorList>
    </citation>
    <scope>NUCLEOTIDE SEQUENCE</scope>
    <source>
        <strain evidence="8">LS1R47</strain>
    </source>
</reference>
<organism evidence="8 9">
    <name type="scientific">Flavobacterium frigoritolerans</name>
    <dbReference type="NCBI Taxonomy" id="2987686"/>
    <lineage>
        <taxon>Bacteria</taxon>
        <taxon>Pseudomonadati</taxon>
        <taxon>Bacteroidota</taxon>
        <taxon>Flavobacteriia</taxon>
        <taxon>Flavobacteriales</taxon>
        <taxon>Flavobacteriaceae</taxon>
        <taxon>Flavobacterium</taxon>
    </lineage>
</organism>
<sequence length="493" mass="54975">MKNIVRNITAALVSVICLGSCSQEFLDEVKPTTGVPVESIYESRTTAEGAMAGILRRFRGQFENAAGVASTDVGGLNSMFYARSLKGNDVISSNNWYGSDYENNNREPTYRRTTFTWDYPFFMINQVNNFIKQVKASTKIVEDDKNELLGQGYALRAFFYHQLVLEFSKSYNEDQNYPAPPIYKEPTVVPKGMSTVKEVYDFMVEDLTTAIPLLSEDRLGKSFVNKEVANAILAQVYQVMGKWDLAEAAAIEAYGGNVTSVLDAGGYGSGFKDNASVEWLWGSPQRPDQSNYYYLAPHAFSDHRSPGYYSAYVNSTFVSLFSATDVRGGVGPTKLFNKKSATLPSTDYRYYVSNKFSFTFSSHSPIIRYAEMILIDAEAKARQGNNGGAKTVLFALQKNRDANAVQSSNTGQALIDEILVERRKELFLENGIEWFDAKRLGKGMPRDGNQRLKGPNAGVTYDLQAHDLRFMLKVPQSEIDANPFIDNTVNNGK</sequence>
<dbReference type="InterPro" id="IPR012944">
    <property type="entry name" value="SusD_RagB_dom"/>
</dbReference>
<feature type="domain" description="SusD-like N-terminal" evidence="7">
    <location>
        <begin position="82"/>
        <end position="237"/>
    </location>
</feature>
<dbReference type="Proteomes" id="UP001151133">
    <property type="component" value="Unassembled WGS sequence"/>
</dbReference>
<evidence type="ECO:0000256" key="4">
    <source>
        <dbReference type="ARBA" id="ARBA00023136"/>
    </source>
</evidence>
<evidence type="ECO:0000256" key="5">
    <source>
        <dbReference type="ARBA" id="ARBA00023237"/>
    </source>
</evidence>
<evidence type="ECO:0000259" key="6">
    <source>
        <dbReference type="Pfam" id="PF07980"/>
    </source>
</evidence>
<keyword evidence="5" id="KW-0998">Cell outer membrane</keyword>
<keyword evidence="3" id="KW-0732">Signal</keyword>
<dbReference type="Pfam" id="PF07980">
    <property type="entry name" value="SusD_RagB"/>
    <property type="match status" value="1"/>
</dbReference>
<accession>A0A9X3C0M9</accession>
<comment type="caution">
    <text evidence="8">The sequence shown here is derived from an EMBL/GenBank/DDBJ whole genome shotgun (WGS) entry which is preliminary data.</text>
</comment>
<keyword evidence="9" id="KW-1185">Reference proteome</keyword>
<dbReference type="AlphaFoldDB" id="A0A9X3C0M9"/>
<evidence type="ECO:0000256" key="3">
    <source>
        <dbReference type="ARBA" id="ARBA00022729"/>
    </source>
</evidence>
<evidence type="ECO:0000313" key="8">
    <source>
        <dbReference type="EMBL" id="MCV9931076.1"/>
    </source>
</evidence>
<comment type="subcellular location">
    <subcellularLocation>
        <location evidence="1">Cell outer membrane</location>
    </subcellularLocation>
</comment>
<evidence type="ECO:0000256" key="1">
    <source>
        <dbReference type="ARBA" id="ARBA00004442"/>
    </source>
</evidence>
<proteinExistence type="inferred from homology"/>
<feature type="domain" description="RagB/SusD" evidence="6">
    <location>
        <begin position="359"/>
        <end position="484"/>
    </location>
</feature>
<evidence type="ECO:0000256" key="2">
    <source>
        <dbReference type="ARBA" id="ARBA00006275"/>
    </source>
</evidence>
<evidence type="ECO:0000259" key="7">
    <source>
        <dbReference type="Pfam" id="PF14322"/>
    </source>
</evidence>
<dbReference type="GO" id="GO:0009279">
    <property type="term" value="C:cell outer membrane"/>
    <property type="evidence" value="ECO:0007669"/>
    <property type="project" value="UniProtKB-SubCell"/>
</dbReference>